<reference evidence="3 4" key="2">
    <citation type="journal article" date="2017" name="Nature">
        <title>The Apostasia genome and the evolution of orchids.</title>
        <authorList>
            <person name="Zhang G.Q."/>
            <person name="Liu K.W."/>
            <person name="Li Z."/>
            <person name="Lohaus R."/>
            <person name="Hsiao Y.Y."/>
            <person name="Niu S.C."/>
            <person name="Wang J.Y."/>
            <person name="Lin Y.C."/>
            <person name="Xu Q."/>
            <person name="Chen L.J."/>
            <person name="Yoshida K."/>
            <person name="Fujiwara S."/>
            <person name="Wang Z.W."/>
            <person name="Zhang Y.Q."/>
            <person name="Mitsuda N."/>
            <person name="Wang M."/>
            <person name="Liu G.H."/>
            <person name="Pecoraro L."/>
            <person name="Huang H.X."/>
            <person name="Xiao X.J."/>
            <person name="Lin M."/>
            <person name="Wu X.Y."/>
            <person name="Wu W.L."/>
            <person name="Chen Y.Y."/>
            <person name="Chang S.B."/>
            <person name="Sakamoto S."/>
            <person name="Ohme-Takagi M."/>
            <person name="Yagi M."/>
            <person name="Zeng S.J."/>
            <person name="Shen C.Y."/>
            <person name="Yeh C.M."/>
            <person name="Luo Y.B."/>
            <person name="Tsai W.C."/>
            <person name="Van de Peer Y."/>
            <person name="Liu Z.J."/>
        </authorList>
    </citation>
    <scope>NUCLEOTIDE SEQUENCE [LARGE SCALE GENOMIC DNA]</scope>
    <source>
        <tissue evidence="3">The whole plant</tissue>
    </source>
</reference>
<dbReference type="OrthoDB" id="689350at2759"/>
<keyword evidence="4" id="KW-1185">Reference proteome</keyword>
<reference evidence="3 4" key="1">
    <citation type="journal article" date="2016" name="Sci. Rep.">
        <title>The Dendrobium catenatum Lindl. genome sequence provides insights into polysaccharide synthase, floral development and adaptive evolution.</title>
        <authorList>
            <person name="Zhang G.Q."/>
            <person name="Xu Q."/>
            <person name="Bian C."/>
            <person name="Tsai W.C."/>
            <person name="Yeh C.M."/>
            <person name="Liu K.W."/>
            <person name="Yoshida K."/>
            <person name="Zhang L.S."/>
            <person name="Chang S.B."/>
            <person name="Chen F."/>
            <person name="Shi Y."/>
            <person name="Su Y.Y."/>
            <person name="Zhang Y.Q."/>
            <person name="Chen L.J."/>
            <person name="Yin Y."/>
            <person name="Lin M."/>
            <person name="Huang H."/>
            <person name="Deng H."/>
            <person name="Wang Z.W."/>
            <person name="Zhu S.L."/>
            <person name="Zhao X."/>
            <person name="Deng C."/>
            <person name="Niu S.C."/>
            <person name="Huang J."/>
            <person name="Wang M."/>
            <person name="Liu G.H."/>
            <person name="Yang H.J."/>
            <person name="Xiao X.J."/>
            <person name="Hsiao Y.Y."/>
            <person name="Wu W.L."/>
            <person name="Chen Y.Y."/>
            <person name="Mitsuda N."/>
            <person name="Ohme-Takagi M."/>
            <person name="Luo Y.B."/>
            <person name="Van de Peer Y."/>
            <person name="Liu Z.J."/>
        </authorList>
    </citation>
    <scope>NUCLEOTIDE SEQUENCE [LARGE SCALE GENOMIC DNA]</scope>
    <source>
        <tissue evidence="3">The whole plant</tissue>
    </source>
</reference>
<dbReference type="PANTHER" id="PTHR46119">
    <property type="entry name" value="OS08G0405700 PROTEIN"/>
    <property type="match status" value="1"/>
</dbReference>
<proteinExistence type="predicted"/>
<feature type="domain" description="HMA" evidence="2">
    <location>
        <begin position="141"/>
        <end position="207"/>
    </location>
</feature>
<dbReference type="CDD" id="cd00371">
    <property type="entry name" value="HMA"/>
    <property type="match status" value="1"/>
</dbReference>
<dbReference type="AlphaFoldDB" id="A0A2I0X4M7"/>
<dbReference type="Proteomes" id="UP000233837">
    <property type="component" value="Unassembled WGS sequence"/>
</dbReference>
<dbReference type="InterPro" id="IPR006121">
    <property type="entry name" value="HMA_dom"/>
</dbReference>
<dbReference type="GO" id="GO:0046872">
    <property type="term" value="F:metal ion binding"/>
    <property type="evidence" value="ECO:0007669"/>
    <property type="project" value="InterPro"/>
</dbReference>
<feature type="compositionally biased region" description="Low complexity" evidence="1">
    <location>
        <begin position="15"/>
        <end position="33"/>
    </location>
</feature>
<evidence type="ECO:0000313" key="3">
    <source>
        <dbReference type="EMBL" id="PKU82847.1"/>
    </source>
</evidence>
<dbReference type="InterPro" id="IPR036163">
    <property type="entry name" value="HMA_dom_sf"/>
</dbReference>
<dbReference type="Pfam" id="PF00403">
    <property type="entry name" value="HMA"/>
    <property type="match status" value="1"/>
</dbReference>
<dbReference type="PANTHER" id="PTHR46119:SF15">
    <property type="entry name" value="PROTEIN SODIUM POTASSIUM ROOT DEFECTIVE 2"/>
    <property type="match status" value="1"/>
</dbReference>
<organism evidence="3 4">
    <name type="scientific">Dendrobium catenatum</name>
    <dbReference type="NCBI Taxonomy" id="906689"/>
    <lineage>
        <taxon>Eukaryota</taxon>
        <taxon>Viridiplantae</taxon>
        <taxon>Streptophyta</taxon>
        <taxon>Embryophyta</taxon>
        <taxon>Tracheophyta</taxon>
        <taxon>Spermatophyta</taxon>
        <taxon>Magnoliopsida</taxon>
        <taxon>Liliopsida</taxon>
        <taxon>Asparagales</taxon>
        <taxon>Orchidaceae</taxon>
        <taxon>Epidendroideae</taxon>
        <taxon>Malaxideae</taxon>
        <taxon>Dendrobiinae</taxon>
        <taxon>Dendrobium</taxon>
    </lineage>
</organism>
<dbReference type="EMBL" id="KZ502155">
    <property type="protein sequence ID" value="PKU82847.1"/>
    <property type="molecule type" value="Genomic_DNA"/>
</dbReference>
<dbReference type="SUPFAM" id="SSF55008">
    <property type="entry name" value="HMA, heavy metal-associated domain"/>
    <property type="match status" value="1"/>
</dbReference>
<accession>A0A2I0X4M7</accession>
<gene>
    <name evidence="3" type="primary">HIPP26</name>
    <name evidence="3" type="ORF">MA16_Dca006145</name>
</gene>
<dbReference type="InterPro" id="IPR044526">
    <property type="entry name" value="NAKR1-3"/>
</dbReference>
<evidence type="ECO:0000259" key="2">
    <source>
        <dbReference type="PROSITE" id="PS50846"/>
    </source>
</evidence>
<evidence type="ECO:0000313" key="4">
    <source>
        <dbReference type="Proteomes" id="UP000233837"/>
    </source>
</evidence>
<name>A0A2I0X4M7_9ASPA</name>
<dbReference type="Gene3D" id="3.30.70.100">
    <property type="match status" value="1"/>
</dbReference>
<dbReference type="PROSITE" id="PS50846">
    <property type="entry name" value="HMA_2"/>
    <property type="match status" value="1"/>
</dbReference>
<sequence length="208" mass="23110">MASNLLSNFQEINFSSSSSPSSSTGKSSSSSLSHGRAIDRYSPHLRDPLREKYFSRFHSKANKACNQKNRKNTEKSPQIVSPATSSRYLLNDVPVAIDDFSDTESFTPMISMEELRFDYMKGEALTFMESPSPPPPVRQRDQVVVLKVSLHCKGCEGKVRKHISKMKGVTSFTTDLATKKVTVIGDLTPLSVLNSISKVKKAQFWSSP</sequence>
<feature type="region of interest" description="Disordered" evidence="1">
    <location>
        <begin position="13"/>
        <end position="45"/>
    </location>
</feature>
<evidence type="ECO:0000256" key="1">
    <source>
        <dbReference type="SAM" id="MobiDB-lite"/>
    </source>
</evidence>
<protein>
    <submittedName>
        <fullName evidence="3">Heavy metal-associated isoprenylated plant protein 26</fullName>
    </submittedName>
</protein>
<feature type="compositionally biased region" description="Basic and acidic residues" evidence="1">
    <location>
        <begin position="36"/>
        <end position="45"/>
    </location>
</feature>